<dbReference type="InterPro" id="IPR011990">
    <property type="entry name" value="TPR-like_helical_dom_sf"/>
</dbReference>
<organism evidence="2 3">
    <name type="scientific">Nocardia nova SH22a</name>
    <dbReference type="NCBI Taxonomy" id="1415166"/>
    <lineage>
        <taxon>Bacteria</taxon>
        <taxon>Bacillati</taxon>
        <taxon>Actinomycetota</taxon>
        <taxon>Actinomycetes</taxon>
        <taxon>Mycobacteriales</taxon>
        <taxon>Nocardiaceae</taxon>
        <taxon>Nocardia</taxon>
    </lineage>
</organism>
<dbReference type="eggNOG" id="COG0457">
    <property type="taxonomic scope" value="Bacteria"/>
</dbReference>
<dbReference type="OrthoDB" id="4568954at2"/>
<protein>
    <submittedName>
        <fullName evidence="2">Tetratricopeptide repeat-containing protein</fullName>
    </submittedName>
</protein>
<dbReference type="RefSeq" id="WP_025351918.1">
    <property type="nucleotide sequence ID" value="NZ_CP006850.1"/>
</dbReference>
<gene>
    <name evidence="2" type="ORF">NONO_c57820</name>
</gene>
<dbReference type="HOGENOM" id="CLU_540618_0_0_11"/>
<dbReference type="SUPFAM" id="SSF48452">
    <property type="entry name" value="TPR-like"/>
    <property type="match status" value="2"/>
</dbReference>
<feature type="region of interest" description="Disordered" evidence="1">
    <location>
        <begin position="417"/>
        <end position="446"/>
    </location>
</feature>
<dbReference type="KEGG" id="nno:NONO_c57820"/>
<sequence>MTDTTPGLELLHEGAAAHGRGEVAEALRIFEHAARTTTGGVRVSAAINAASMRDELGDHTGAVEGFRAALAEIPDDAVEKLASTLVNYSQALQHLGELDEAQRALERARDLLIGHEEFGTLRVSCLVSLTAVATHRGQWVRAIELATESLRAAEHFAPRLRGHPLGNLAVAHFESGRGELGLDFAQQALAAFEAAGDVNAAAEMRQNLAQMYARLGRDDEAEPAARESQRYFERAGLGYRAGVGLSLLGLLAERHGDLDRVEELYRRALGYFESSGAVLDAAGVRTRLATLAFAHGHAGDGEDLLAAAYQTYAERGLGLQCARVDFWHASLWESLIDDMAEPPPPEVLPRARDLAVTAAIAIDAVRYSFTNGAQRAQWNREMAAPALALAFRLAYRCGDGLLIADLIETQCAGTTLDRTPPAPAAPPQLPFEVVQPPASDPDRPPGTLRLGTALAQVAAAAGLPVSPPPRLTVPPDGRIALAAYIIAAEQRYGRPVREERVLPT</sequence>
<reference evidence="2 3" key="1">
    <citation type="journal article" date="2014" name="Appl. Environ. Microbiol.">
        <title>Insights into the Microbial Degradation of Rubber and Gutta-Percha by Analysis of the Complete Genome of Nocardia nova SH22a.</title>
        <authorList>
            <person name="Luo Q."/>
            <person name="Hiessl S."/>
            <person name="Poehlein A."/>
            <person name="Daniel R."/>
            <person name="Steinbuchel A."/>
        </authorList>
    </citation>
    <scope>NUCLEOTIDE SEQUENCE [LARGE SCALE GENOMIC DNA]</scope>
    <source>
        <strain evidence="2">SH22a</strain>
    </source>
</reference>
<dbReference type="EMBL" id="CP006850">
    <property type="protein sequence ID" value="AHH20560.1"/>
    <property type="molecule type" value="Genomic_DNA"/>
</dbReference>
<dbReference type="InterPro" id="IPR019734">
    <property type="entry name" value="TPR_rpt"/>
</dbReference>
<dbReference type="SMART" id="SM00028">
    <property type="entry name" value="TPR"/>
    <property type="match status" value="6"/>
</dbReference>
<accession>W5TMH6</accession>
<dbReference type="STRING" id="1415166.NONO_c57820"/>
<dbReference type="AlphaFoldDB" id="W5TMH6"/>
<name>W5TMH6_9NOCA</name>
<dbReference type="Proteomes" id="UP000019150">
    <property type="component" value="Chromosome"/>
</dbReference>
<evidence type="ECO:0000256" key="1">
    <source>
        <dbReference type="SAM" id="MobiDB-lite"/>
    </source>
</evidence>
<dbReference type="Gene3D" id="1.25.40.10">
    <property type="entry name" value="Tetratricopeptide repeat domain"/>
    <property type="match status" value="2"/>
</dbReference>
<evidence type="ECO:0000313" key="2">
    <source>
        <dbReference type="EMBL" id="AHH20560.1"/>
    </source>
</evidence>
<keyword evidence="3" id="KW-1185">Reference proteome</keyword>
<dbReference type="PATRIC" id="fig|1415166.3.peg.5957"/>
<evidence type="ECO:0000313" key="3">
    <source>
        <dbReference type="Proteomes" id="UP000019150"/>
    </source>
</evidence>
<dbReference type="Pfam" id="PF13424">
    <property type="entry name" value="TPR_12"/>
    <property type="match status" value="1"/>
</dbReference>
<feature type="compositionally biased region" description="Pro residues" evidence="1">
    <location>
        <begin position="420"/>
        <end position="429"/>
    </location>
</feature>
<proteinExistence type="predicted"/>